<accession>A0A8T0J1X0</accession>
<evidence type="ECO:0000313" key="3">
    <source>
        <dbReference type="Proteomes" id="UP000822688"/>
    </source>
</evidence>
<feature type="chain" id="PRO_5035811664" evidence="1">
    <location>
        <begin position="29"/>
        <end position="84"/>
    </location>
</feature>
<evidence type="ECO:0000313" key="2">
    <source>
        <dbReference type="EMBL" id="KAG0589537.1"/>
    </source>
</evidence>
<name>A0A8T0J1X0_CERPU</name>
<sequence>MLQQKHEHSIILSLSLILALKMSMSVHGVSNQIPQEQAGPTVEGELTELCSLLDDMIHLWSLSGARLLACRSSTAKYMIQEMRT</sequence>
<gene>
    <name evidence="2" type="ORF">KC19_1G027600</name>
</gene>
<comment type="caution">
    <text evidence="2">The sequence shown here is derived from an EMBL/GenBank/DDBJ whole genome shotgun (WGS) entry which is preliminary data.</text>
</comment>
<protein>
    <submittedName>
        <fullName evidence="2">Uncharacterized protein</fullName>
    </submittedName>
</protein>
<proteinExistence type="predicted"/>
<reference evidence="2" key="1">
    <citation type="submission" date="2020-06" db="EMBL/GenBank/DDBJ databases">
        <title>WGS assembly of Ceratodon purpureus strain R40.</title>
        <authorList>
            <person name="Carey S.B."/>
            <person name="Jenkins J."/>
            <person name="Shu S."/>
            <person name="Lovell J.T."/>
            <person name="Sreedasyam A."/>
            <person name="Maumus F."/>
            <person name="Tiley G.P."/>
            <person name="Fernandez-Pozo N."/>
            <person name="Barry K."/>
            <person name="Chen C."/>
            <person name="Wang M."/>
            <person name="Lipzen A."/>
            <person name="Daum C."/>
            <person name="Saski C.A."/>
            <person name="Payton A.C."/>
            <person name="Mcbreen J.C."/>
            <person name="Conrad R.E."/>
            <person name="Kollar L.M."/>
            <person name="Olsson S."/>
            <person name="Huttunen S."/>
            <person name="Landis J.B."/>
            <person name="Wickett N.J."/>
            <person name="Johnson M.G."/>
            <person name="Rensing S.A."/>
            <person name="Grimwood J."/>
            <person name="Schmutz J."/>
            <person name="Mcdaniel S.F."/>
        </authorList>
    </citation>
    <scope>NUCLEOTIDE SEQUENCE</scope>
    <source>
        <strain evidence="2">R40</strain>
    </source>
</reference>
<feature type="signal peptide" evidence="1">
    <location>
        <begin position="1"/>
        <end position="28"/>
    </location>
</feature>
<organism evidence="2 3">
    <name type="scientific">Ceratodon purpureus</name>
    <name type="common">Fire moss</name>
    <name type="synonym">Dicranum purpureum</name>
    <dbReference type="NCBI Taxonomy" id="3225"/>
    <lineage>
        <taxon>Eukaryota</taxon>
        <taxon>Viridiplantae</taxon>
        <taxon>Streptophyta</taxon>
        <taxon>Embryophyta</taxon>
        <taxon>Bryophyta</taxon>
        <taxon>Bryophytina</taxon>
        <taxon>Bryopsida</taxon>
        <taxon>Dicranidae</taxon>
        <taxon>Pseudoditrichales</taxon>
        <taxon>Ditrichaceae</taxon>
        <taxon>Ceratodon</taxon>
    </lineage>
</organism>
<keyword evidence="1" id="KW-0732">Signal</keyword>
<keyword evidence="3" id="KW-1185">Reference proteome</keyword>
<evidence type="ECO:0000256" key="1">
    <source>
        <dbReference type="SAM" id="SignalP"/>
    </source>
</evidence>
<dbReference type="Proteomes" id="UP000822688">
    <property type="component" value="Chromosome 1"/>
</dbReference>
<dbReference type="AlphaFoldDB" id="A0A8T0J1X0"/>
<dbReference type="EMBL" id="CM026421">
    <property type="protein sequence ID" value="KAG0589537.1"/>
    <property type="molecule type" value="Genomic_DNA"/>
</dbReference>